<evidence type="ECO:0000313" key="3">
    <source>
        <dbReference type="Proteomes" id="UP000018001"/>
    </source>
</evidence>
<dbReference type="Pfam" id="PF13432">
    <property type="entry name" value="TPR_16"/>
    <property type="match status" value="1"/>
</dbReference>
<dbReference type="FunCoup" id="V5G0K1">
    <property type="interactions" value="1041"/>
</dbReference>
<feature type="compositionally biased region" description="Acidic residues" evidence="1">
    <location>
        <begin position="115"/>
        <end position="154"/>
    </location>
</feature>
<dbReference type="HOGENOM" id="CLU_002391_0_2_1"/>
<feature type="compositionally biased region" description="Polar residues" evidence="1">
    <location>
        <begin position="25"/>
        <end position="41"/>
    </location>
</feature>
<proteinExistence type="predicted"/>
<keyword evidence="3" id="KW-1185">Reference proteome</keyword>
<dbReference type="EMBL" id="BAUL01000090">
    <property type="protein sequence ID" value="GAD94367.1"/>
    <property type="molecule type" value="Genomic_DNA"/>
</dbReference>
<dbReference type="eggNOG" id="KOG2076">
    <property type="taxonomic scope" value="Eukaryota"/>
</dbReference>
<dbReference type="GO" id="GO:0000127">
    <property type="term" value="C:transcription factor TFIIIC complex"/>
    <property type="evidence" value="ECO:0007669"/>
    <property type="project" value="TreeGrafter"/>
</dbReference>
<evidence type="ECO:0000313" key="2">
    <source>
        <dbReference type="EMBL" id="GAD94367.1"/>
    </source>
</evidence>
<comment type="caution">
    <text evidence="2">The sequence shown here is derived from an EMBL/GenBank/DDBJ whole genome shotgun (WGS) entry which is preliminary data.</text>
</comment>
<name>V5G0K1_BYSSN</name>
<dbReference type="Gene3D" id="1.25.40.10">
    <property type="entry name" value="Tetratricopeptide repeat domain"/>
    <property type="match status" value="2"/>
</dbReference>
<gene>
    <name evidence="2" type="ORF">PVAR5_2992</name>
</gene>
<feature type="compositionally biased region" description="Polar residues" evidence="1">
    <location>
        <begin position="1"/>
        <end position="13"/>
    </location>
</feature>
<sequence>MNNSFLNLEPTKQTNHRGRYRAQELSATTTMDYPEGSSQHDSPQEMIYPELDETAQYPWPPDQHEHDPSQIPIDPAIDPRLYGDSFSGNIAEELQQDTLSDYRSSPRKPRHYETFDDGDYSSEDPTYDLSGEDESSSDEEMSEVDNIVDDDDDEYSARRRRRRGGGRFSGRFGARGGKGIKRGPRKPLEPSPEFKLLHSEATSAFIDGDYDRAVHLVKQAIQINPEMFAAHSLLSEIFLAQGEKDKALTALFSGAHTRPKDPGVWMKVARLILDRAGDDRQAALNDVIYCYSRVIEIDSKNHNARFQRAAIYRELGYNGRAATEYERILKELLPHNTRALRHLAEIYIDTNEVQKAVEHYAESVQYYMSFDPDEFIDFSWSDVNIYVELFTFLGKHEEGLRTLKSLSRWLLGRKDDEMWEYFQEDDREWDAQDFPRRIKTEDYSPGVYPPDSYGLGLPLELRIKMGMFRLRMGFEHKDEALHHFQWLNPEDTSPGSRLYDYGDLFREVADALKDAGLIEDALRFYEPLQQTEEYADVGFFMAMGECYMACDRVEEAENCFLTVAEHDPKHVASRVNLAKLYENIGMTEQAFKYVNEAVVLGRQETRSIRRRKRRDNRLGQLARGLMSADIEGETPAYRSIAPKEVPQEAPVTLMTASTAAATRRRMQQEDLEGEGTEHISFLYSKMMELRPQMREGNMDAIEDWLDIADALLWEFRSNRIFYPMQRNAVFMGYTRDGQRSTGKGKTMMDEMREMAGRLQESLGNVMEEPLQTAIPTDYHGISFDEWLDIFLEYALVVAGQGEAEEAYDSLSAAADASVWYHSKPSTRQIHVCWFTCALRLQDEETLVNEARWFIKEYQFVTDTYRLFSMLGRVCSDPHKSLFHSSPSMKFMLRQVKALDYSLPQDPTVSLSAPLRRTRQSVFRERAALSRDELGETIPPEEMDVALLVLYGHILYSGNSFYPALNYFFRAYALDDENPVVLLSIALCYINHSMKRQSENRHYIIMQGLSFMQEYRRVREKEGTLIQERQEMEFNFAHVYHSLGLAHLAVEGYKRVLAIGEQIQSGQTPSKPEQQLESQENRDVIMENGQEIQGTTAPHHQPHRKSTSSPYVEDFSREAAIALQTIYALSGDFLAAKEVTEKWLVI</sequence>
<dbReference type="InterPro" id="IPR011990">
    <property type="entry name" value="TPR-like_helical_dom_sf"/>
</dbReference>
<protein>
    <submittedName>
        <fullName evidence="2">RNA polymerase III transcription factor TFIIIC subunit Tfc4</fullName>
    </submittedName>
</protein>
<dbReference type="InterPro" id="IPR019734">
    <property type="entry name" value="TPR_rpt"/>
</dbReference>
<dbReference type="PANTHER" id="PTHR23082">
    <property type="entry name" value="TRANSCRIPTION INITIATION FACTOR IIIC TFIIIC , POLYPEPTIDE 3-RELATED"/>
    <property type="match status" value="1"/>
</dbReference>
<dbReference type="Pfam" id="PF14559">
    <property type="entry name" value="TPR_19"/>
    <property type="match status" value="1"/>
</dbReference>
<dbReference type="InParanoid" id="V5G0K1"/>
<evidence type="ECO:0000256" key="1">
    <source>
        <dbReference type="SAM" id="MobiDB-lite"/>
    </source>
</evidence>
<dbReference type="PANTHER" id="PTHR23082:SF0">
    <property type="entry name" value="GENERAL TRANSCRIPTION FACTOR 3C POLYPEPTIDE 3"/>
    <property type="match status" value="1"/>
</dbReference>
<dbReference type="SUPFAM" id="SSF48452">
    <property type="entry name" value="TPR-like"/>
    <property type="match status" value="2"/>
</dbReference>
<dbReference type="GO" id="GO:0006383">
    <property type="term" value="P:transcription by RNA polymerase III"/>
    <property type="evidence" value="ECO:0007669"/>
    <property type="project" value="InterPro"/>
</dbReference>
<accession>V5G0K1</accession>
<feature type="region of interest" description="Disordered" evidence="1">
    <location>
        <begin position="1"/>
        <end position="192"/>
    </location>
</feature>
<dbReference type="SMART" id="SM00028">
    <property type="entry name" value="TPR"/>
    <property type="match status" value="7"/>
</dbReference>
<dbReference type="AlphaFoldDB" id="V5G0K1"/>
<organism evidence="2 3">
    <name type="scientific">Byssochlamys spectabilis (strain No. 5 / NBRC 109023)</name>
    <name type="common">Paecilomyces variotii</name>
    <dbReference type="NCBI Taxonomy" id="1356009"/>
    <lineage>
        <taxon>Eukaryota</taxon>
        <taxon>Fungi</taxon>
        <taxon>Dikarya</taxon>
        <taxon>Ascomycota</taxon>
        <taxon>Pezizomycotina</taxon>
        <taxon>Eurotiomycetes</taxon>
        <taxon>Eurotiomycetidae</taxon>
        <taxon>Eurotiales</taxon>
        <taxon>Thermoascaceae</taxon>
        <taxon>Paecilomyces</taxon>
    </lineage>
</organism>
<dbReference type="OrthoDB" id="9991317at2759"/>
<reference evidence="3" key="1">
    <citation type="journal article" date="2014" name="Genome Announc.">
        <title>Draft genome sequence of the formaldehyde-resistant fungus Byssochlamys spectabilis No. 5 (anamorph Paecilomyces variotii No. 5) (NBRC109023).</title>
        <authorList>
            <person name="Oka T."/>
            <person name="Ekino K."/>
            <person name="Fukuda K."/>
            <person name="Nomura Y."/>
        </authorList>
    </citation>
    <scope>NUCLEOTIDE SEQUENCE [LARGE SCALE GENOMIC DNA]</scope>
    <source>
        <strain evidence="3">No. 5 / NBRC 109023</strain>
    </source>
</reference>
<dbReference type="InterPro" id="IPR039340">
    <property type="entry name" value="Tfc4/TFIIIC-102/Sfc4"/>
</dbReference>
<dbReference type="Proteomes" id="UP000018001">
    <property type="component" value="Unassembled WGS sequence"/>
</dbReference>